<dbReference type="InterPro" id="IPR037401">
    <property type="entry name" value="SnoaL-like"/>
</dbReference>
<organism evidence="2 3">
    <name type="scientific">Paenibacillus polysaccharolyticus</name>
    <dbReference type="NCBI Taxonomy" id="582692"/>
    <lineage>
        <taxon>Bacteria</taxon>
        <taxon>Bacillati</taxon>
        <taxon>Bacillota</taxon>
        <taxon>Bacilli</taxon>
        <taxon>Bacillales</taxon>
        <taxon>Paenibacillaceae</taxon>
        <taxon>Paenibacillus</taxon>
    </lineage>
</organism>
<accession>A0A1G5L8I2</accession>
<evidence type="ECO:0000313" key="2">
    <source>
        <dbReference type="EMBL" id="SCZ08894.1"/>
    </source>
</evidence>
<dbReference type="AlphaFoldDB" id="A0A1G5L8I2"/>
<dbReference type="InterPro" id="IPR032710">
    <property type="entry name" value="NTF2-like_dom_sf"/>
</dbReference>
<gene>
    <name evidence="2" type="ORF">SAMN05720606_12140</name>
</gene>
<keyword evidence="3" id="KW-1185">Reference proteome</keyword>
<name>A0A1G5L8I2_9BACL</name>
<proteinExistence type="predicted"/>
<dbReference type="CDD" id="cd00531">
    <property type="entry name" value="NTF2_like"/>
    <property type="match status" value="1"/>
</dbReference>
<evidence type="ECO:0000259" key="1">
    <source>
        <dbReference type="Pfam" id="PF13577"/>
    </source>
</evidence>
<feature type="domain" description="SnoaL-like" evidence="1">
    <location>
        <begin position="12"/>
        <end position="139"/>
    </location>
</feature>
<dbReference type="Gene3D" id="3.10.450.50">
    <property type="match status" value="1"/>
</dbReference>
<sequence>MSQTTTMTELEQLLALENIRNTKARYCRYIDTKAWDELGDVFAPDAVADFSTEGNPIPVLTGRDTIVQVFRDLVDPAVTVHHVHSAEVEFVSATEAKVISPMEDWVTFPEGNENKSFHGFGHYHETFVKIDGQWRIKHTSLKRLRLDLFE</sequence>
<dbReference type="RefSeq" id="WP_090924326.1">
    <property type="nucleotide sequence ID" value="NZ_FMVM01000021.1"/>
</dbReference>
<dbReference type="Pfam" id="PF13577">
    <property type="entry name" value="SnoaL_4"/>
    <property type="match status" value="1"/>
</dbReference>
<evidence type="ECO:0000313" key="3">
    <source>
        <dbReference type="Proteomes" id="UP000198538"/>
    </source>
</evidence>
<dbReference type="EMBL" id="FMVM01000021">
    <property type="protein sequence ID" value="SCZ08894.1"/>
    <property type="molecule type" value="Genomic_DNA"/>
</dbReference>
<protein>
    <submittedName>
        <fullName evidence="2">SnoaL-like domain-containing protein</fullName>
    </submittedName>
</protein>
<dbReference type="Proteomes" id="UP000198538">
    <property type="component" value="Unassembled WGS sequence"/>
</dbReference>
<dbReference type="SUPFAM" id="SSF54427">
    <property type="entry name" value="NTF2-like"/>
    <property type="match status" value="1"/>
</dbReference>
<reference evidence="3" key="1">
    <citation type="submission" date="2016-10" db="EMBL/GenBank/DDBJ databases">
        <authorList>
            <person name="Varghese N."/>
            <person name="Submissions S."/>
        </authorList>
    </citation>
    <scope>NUCLEOTIDE SEQUENCE [LARGE SCALE GENOMIC DNA]</scope>
    <source>
        <strain evidence="3">BL9</strain>
    </source>
</reference>
<dbReference type="STRING" id="582692.SAMN05720606_12140"/>